<comment type="caution">
    <text evidence="2">The sequence shown here is derived from an EMBL/GenBank/DDBJ whole genome shotgun (WGS) entry which is preliminary data.</text>
</comment>
<reference evidence="2 3" key="1">
    <citation type="submission" date="2022-04" db="EMBL/GenBank/DDBJ databases">
        <title>Positive selection, recombination, and allopatry shape intraspecific diversity of widespread and dominant cyanobacteria.</title>
        <authorList>
            <person name="Wei J."/>
            <person name="Shu W."/>
            <person name="Hu C."/>
        </authorList>
    </citation>
    <scope>NUCLEOTIDE SEQUENCE [LARGE SCALE GENOMIC DNA]</scope>
    <source>
        <strain evidence="2 3">GB2-A5</strain>
    </source>
</reference>
<name>A0ABV0JNF6_9CYAN</name>
<accession>A0ABV0JNF6</accession>
<dbReference type="EMBL" id="JAMPKK010000019">
    <property type="protein sequence ID" value="MEP0864927.1"/>
    <property type="molecule type" value="Genomic_DNA"/>
</dbReference>
<dbReference type="RefSeq" id="WP_190423812.1">
    <property type="nucleotide sequence ID" value="NZ_JAMPKK010000019.1"/>
</dbReference>
<evidence type="ECO:0000256" key="1">
    <source>
        <dbReference type="SAM" id="MobiDB-lite"/>
    </source>
</evidence>
<evidence type="ECO:0000313" key="2">
    <source>
        <dbReference type="EMBL" id="MEP0864927.1"/>
    </source>
</evidence>
<keyword evidence="3" id="KW-1185">Reference proteome</keyword>
<dbReference type="Proteomes" id="UP001442494">
    <property type="component" value="Unassembled WGS sequence"/>
</dbReference>
<sequence>MSPSSTGRYQSRLFNFLSQASLKLKDEGDRAFRNLKVATVWGVQILLYPVYLLVQTSQLAGKQLQQAAPEGFPQLDASNKDNQKNRSSSQTTPAADTPIQQVLLALSGGESEISNPQLAASGNEFLNFLTDTVNRVSAAWWGFKLFNNNSLARSSQPENLTLQPAFLKEKGGKLFFTPLLGGGLAESSESCALTIQLSEDVLPYTKTSISTSTQSSEVSPAEIKVQGVATLLNTRSLVLVTAENQILDILSHQQQQKLQQRISWELADYWHQLRLVQASARRSRMRLQPPVDQRNILPPVRVFWGLMAWVQRGPVAIAANVFQEITFGSTATQSPSRTTTQPQESNITLHPTSFIFQLDRTVAEIEVRQQDFLANLKPGSLELEKIYQFPLQRLQTLFDKPKQQPPSPDVTDTQSLKIQALIRAAIDYFFGKGNGKLPSQETPVINSGSNREINQLKGRNWTSLFLRQPSRELTAADVADPWLTMDDLFGKTAPTKEKINNAQQTSQLSGTKTRIALPVAENTEVSVKDSIWNVVKRNLFRQNDLPQSEPGKTREIIQRKASSVTKSQKKEVVRKSKPAVATRQLLVTSVLDANNANPNSANSGYANANTIAPVTGNRFATHTPDWIEADARPAGYVKHPLEYLLEWLDAAMLWLENLLVKTWQWANRKIEGRR</sequence>
<feature type="region of interest" description="Disordered" evidence="1">
    <location>
        <begin position="72"/>
        <end position="94"/>
    </location>
</feature>
<feature type="compositionally biased region" description="Polar residues" evidence="1">
    <location>
        <begin position="85"/>
        <end position="94"/>
    </location>
</feature>
<protein>
    <submittedName>
        <fullName evidence="2">Uncharacterized protein</fullName>
    </submittedName>
</protein>
<proteinExistence type="predicted"/>
<organism evidence="2 3">
    <name type="scientific">Funiculus sociatus GB2-A5</name>
    <dbReference type="NCBI Taxonomy" id="2933946"/>
    <lineage>
        <taxon>Bacteria</taxon>
        <taxon>Bacillati</taxon>
        <taxon>Cyanobacteriota</taxon>
        <taxon>Cyanophyceae</taxon>
        <taxon>Coleofasciculales</taxon>
        <taxon>Coleofasciculaceae</taxon>
        <taxon>Funiculus</taxon>
    </lineage>
</organism>
<evidence type="ECO:0000313" key="3">
    <source>
        <dbReference type="Proteomes" id="UP001442494"/>
    </source>
</evidence>
<gene>
    <name evidence="2" type="ORF">NDI37_10645</name>
</gene>